<dbReference type="AlphaFoldDB" id="A0ABD1I1L6"/>
<sequence>MRKRRKISWRLRSVKLEAKEKINHAMAAKSPVALLQKPQRHPDPPSQDTGRILSARSISSETKINDGRIVTASSYMLHNPSTQTRIRNPNRISRLFVAERKNHRRAEKGNHPRRNPVSPPPHSSFLS</sequence>
<dbReference type="EMBL" id="JBEAFC010000003">
    <property type="protein sequence ID" value="KAL1561206.1"/>
    <property type="molecule type" value="Genomic_DNA"/>
</dbReference>
<feature type="region of interest" description="Disordered" evidence="1">
    <location>
        <begin position="29"/>
        <end position="60"/>
    </location>
</feature>
<proteinExistence type="predicted"/>
<comment type="caution">
    <text evidence="2">The sequence shown here is derived from an EMBL/GenBank/DDBJ whole genome shotgun (WGS) entry which is preliminary data.</text>
</comment>
<dbReference type="Proteomes" id="UP001567538">
    <property type="component" value="Unassembled WGS sequence"/>
</dbReference>
<gene>
    <name evidence="2" type="ORF">AAHA92_03940</name>
</gene>
<evidence type="ECO:0000313" key="2">
    <source>
        <dbReference type="EMBL" id="KAL1561206.1"/>
    </source>
</evidence>
<protein>
    <submittedName>
        <fullName evidence="2">Uncharacterized protein</fullName>
    </submittedName>
</protein>
<reference evidence="2 3" key="1">
    <citation type="submission" date="2024-06" db="EMBL/GenBank/DDBJ databases">
        <title>A chromosome level genome sequence of Diviner's sage (Salvia divinorum).</title>
        <authorList>
            <person name="Ford S.A."/>
            <person name="Ro D.-K."/>
            <person name="Ness R.W."/>
            <person name="Phillips M.A."/>
        </authorList>
    </citation>
    <scope>NUCLEOTIDE SEQUENCE [LARGE SCALE GENOMIC DNA]</scope>
    <source>
        <strain evidence="2">SAF-2024a</strain>
        <tissue evidence="2">Leaf</tissue>
    </source>
</reference>
<feature type="compositionally biased region" description="Basic residues" evidence="1">
    <location>
        <begin position="101"/>
        <end position="114"/>
    </location>
</feature>
<feature type="compositionally biased region" description="Polar residues" evidence="1">
    <location>
        <begin position="80"/>
        <end position="91"/>
    </location>
</feature>
<keyword evidence="3" id="KW-1185">Reference proteome</keyword>
<evidence type="ECO:0000256" key="1">
    <source>
        <dbReference type="SAM" id="MobiDB-lite"/>
    </source>
</evidence>
<feature type="compositionally biased region" description="Pro residues" evidence="1">
    <location>
        <begin position="117"/>
        <end position="127"/>
    </location>
</feature>
<evidence type="ECO:0000313" key="3">
    <source>
        <dbReference type="Proteomes" id="UP001567538"/>
    </source>
</evidence>
<organism evidence="2 3">
    <name type="scientific">Salvia divinorum</name>
    <name type="common">Maria pastora</name>
    <name type="synonym">Diviner's sage</name>
    <dbReference type="NCBI Taxonomy" id="28513"/>
    <lineage>
        <taxon>Eukaryota</taxon>
        <taxon>Viridiplantae</taxon>
        <taxon>Streptophyta</taxon>
        <taxon>Embryophyta</taxon>
        <taxon>Tracheophyta</taxon>
        <taxon>Spermatophyta</taxon>
        <taxon>Magnoliopsida</taxon>
        <taxon>eudicotyledons</taxon>
        <taxon>Gunneridae</taxon>
        <taxon>Pentapetalae</taxon>
        <taxon>asterids</taxon>
        <taxon>lamiids</taxon>
        <taxon>Lamiales</taxon>
        <taxon>Lamiaceae</taxon>
        <taxon>Nepetoideae</taxon>
        <taxon>Mentheae</taxon>
        <taxon>Salviinae</taxon>
        <taxon>Salvia</taxon>
        <taxon>Salvia subgen. Calosphace</taxon>
    </lineage>
</organism>
<name>A0ABD1I1L6_SALDI</name>
<accession>A0ABD1I1L6</accession>
<feature type="region of interest" description="Disordered" evidence="1">
    <location>
        <begin position="80"/>
        <end position="127"/>
    </location>
</feature>